<comment type="function">
    <text evidence="6">Also exhibits azoreductase activity. Catalyzes the reductive cleavage of the azo bond in aromatic azo compounds to the corresponding amines.</text>
</comment>
<comment type="function">
    <text evidence="6">Quinone reductase that provides resistance to thiol-specific stress caused by electrophilic quinones.</text>
</comment>
<keyword evidence="1 6" id="KW-0285">Flavoprotein</keyword>
<evidence type="ECO:0000256" key="1">
    <source>
        <dbReference type="ARBA" id="ARBA00022630"/>
    </source>
</evidence>
<dbReference type="PANTHER" id="PTHR43741:SF4">
    <property type="entry name" value="FMN-DEPENDENT NADH:QUINONE OXIDOREDUCTASE"/>
    <property type="match status" value="1"/>
</dbReference>
<dbReference type="Pfam" id="PF02525">
    <property type="entry name" value="Flavodoxin_2"/>
    <property type="match status" value="1"/>
</dbReference>
<keyword evidence="2 6" id="KW-0288">FMN</keyword>
<dbReference type="EC" id="1.7.1.17" evidence="6"/>
<accession>A0A919T9M4</accession>
<comment type="catalytic activity">
    <reaction evidence="5">
        <text>N,N-dimethyl-1,4-phenylenediamine + anthranilate + 2 NAD(+) = 2-(4-dimethylaminophenyl)diazenylbenzoate + 2 NADH + 2 H(+)</text>
        <dbReference type="Rhea" id="RHEA:55872"/>
        <dbReference type="ChEBI" id="CHEBI:15378"/>
        <dbReference type="ChEBI" id="CHEBI:15783"/>
        <dbReference type="ChEBI" id="CHEBI:16567"/>
        <dbReference type="ChEBI" id="CHEBI:57540"/>
        <dbReference type="ChEBI" id="CHEBI:57945"/>
        <dbReference type="ChEBI" id="CHEBI:71579"/>
        <dbReference type="EC" id="1.7.1.17"/>
    </reaction>
    <physiologicalReaction direction="right-to-left" evidence="5">
        <dbReference type="Rhea" id="RHEA:55874"/>
    </physiologicalReaction>
</comment>
<comment type="subunit">
    <text evidence="6">Homodimer.</text>
</comment>
<evidence type="ECO:0000256" key="5">
    <source>
        <dbReference type="ARBA" id="ARBA00048542"/>
    </source>
</evidence>
<keyword evidence="4 6" id="KW-0520">NAD</keyword>
<dbReference type="GO" id="GO:0016652">
    <property type="term" value="F:oxidoreductase activity, acting on NAD(P)H as acceptor"/>
    <property type="evidence" value="ECO:0007669"/>
    <property type="project" value="UniProtKB-UniRule"/>
</dbReference>
<proteinExistence type="inferred from homology"/>
<feature type="binding site" evidence="6">
    <location>
        <position position="10"/>
    </location>
    <ligand>
        <name>FMN</name>
        <dbReference type="ChEBI" id="CHEBI:58210"/>
    </ligand>
</feature>
<feature type="domain" description="Flavodoxin-like fold" evidence="7">
    <location>
        <begin position="3"/>
        <end position="194"/>
    </location>
</feature>
<keyword evidence="3 6" id="KW-0560">Oxidoreductase</keyword>
<dbReference type="RefSeq" id="WP_213006909.1">
    <property type="nucleotide sequence ID" value="NZ_BOQN01000038.1"/>
</dbReference>
<dbReference type="GO" id="GO:0016655">
    <property type="term" value="F:oxidoreductase activity, acting on NAD(P)H, quinone or similar compound as acceptor"/>
    <property type="evidence" value="ECO:0007669"/>
    <property type="project" value="InterPro"/>
</dbReference>
<dbReference type="EC" id="1.6.5.-" evidence="6"/>
<evidence type="ECO:0000313" key="9">
    <source>
        <dbReference type="Proteomes" id="UP000677082"/>
    </source>
</evidence>
<comment type="catalytic activity">
    <reaction evidence="6">
        <text>2 a quinone + NADH + H(+) = 2 a 1,4-benzosemiquinone + NAD(+)</text>
        <dbReference type="Rhea" id="RHEA:65952"/>
        <dbReference type="ChEBI" id="CHEBI:15378"/>
        <dbReference type="ChEBI" id="CHEBI:57540"/>
        <dbReference type="ChEBI" id="CHEBI:57945"/>
        <dbReference type="ChEBI" id="CHEBI:132124"/>
        <dbReference type="ChEBI" id="CHEBI:134225"/>
    </reaction>
</comment>
<dbReference type="Proteomes" id="UP000677082">
    <property type="component" value="Unassembled WGS sequence"/>
</dbReference>
<protein>
    <recommendedName>
        <fullName evidence="6">FMN dependent NADH:quinone oxidoreductase</fullName>
        <ecNumber evidence="6">1.6.5.-</ecNumber>
    </recommendedName>
    <alternativeName>
        <fullName evidence="6">Azo-dye reductase</fullName>
    </alternativeName>
    <alternativeName>
        <fullName evidence="6">FMN-dependent NADH-azo compound oxidoreductase</fullName>
    </alternativeName>
    <alternativeName>
        <fullName evidence="6">FMN-dependent NADH-azoreductase</fullName>
        <ecNumber evidence="6">1.7.1.17</ecNumber>
    </alternativeName>
</protein>
<dbReference type="GO" id="GO:0010181">
    <property type="term" value="F:FMN binding"/>
    <property type="evidence" value="ECO:0007669"/>
    <property type="project" value="UniProtKB-UniRule"/>
</dbReference>
<comment type="caution">
    <text evidence="8">The sequence shown here is derived from an EMBL/GenBank/DDBJ whole genome shotgun (WGS) entry which is preliminary data.</text>
</comment>
<dbReference type="InterPro" id="IPR023048">
    <property type="entry name" value="NADH:quinone_OxRdtase_FMN_depd"/>
</dbReference>
<comment type="similarity">
    <text evidence="6">Belongs to the azoreductase type 1 family.</text>
</comment>
<evidence type="ECO:0000256" key="2">
    <source>
        <dbReference type="ARBA" id="ARBA00022643"/>
    </source>
</evidence>
<dbReference type="HAMAP" id="MF_01216">
    <property type="entry name" value="Azoreductase_type1"/>
    <property type="match status" value="1"/>
</dbReference>
<dbReference type="GO" id="GO:0009055">
    <property type="term" value="F:electron transfer activity"/>
    <property type="evidence" value="ECO:0007669"/>
    <property type="project" value="UniProtKB-UniRule"/>
</dbReference>
<dbReference type="SUPFAM" id="SSF52218">
    <property type="entry name" value="Flavoproteins"/>
    <property type="match status" value="1"/>
</dbReference>
<dbReference type="PANTHER" id="PTHR43741">
    <property type="entry name" value="FMN-DEPENDENT NADH-AZOREDUCTASE 1"/>
    <property type="match status" value="1"/>
</dbReference>
<dbReference type="InterPro" id="IPR050104">
    <property type="entry name" value="FMN-dep_NADH:Q_OxRdtase_AzoR1"/>
</dbReference>
<reference evidence="8 9" key="1">
    <citation type="submission" date="2021-03" db="EMBL/GenBank/DDBJ databases">
        <title>Whole genome shotgun sequence of Actinoplanes toevensis NBRC 105298.</title>
        <authorList>
            <person name="Komaki H."/>
            <person name="Tamura T."/>
        </authorList>
    </citation>
    <scope>NUCLEOTIDE SEQUENCE [LARGE SCALE GENOMIC DNA]</scope>
    <source>
        <strain evidence="8 9">NBRC 105298</strain>
    </source>
</reference>
<gene>
    <name evidence="8" type="primary">acpD_2</name>
    <name evidence="6" type="synonym">azoR</name>
    <name evidence="8" type="ORF">Ato02nite_028100</name>
</gene>
<comment type="cofactor">
    <cofactor evidence="6">
        <name>FMN</name>
        <dbReference type="ChEBI" id="CHEBI:58210"/>
    </cofactor>
    <text evidence="6">Binds 1 FMN per subunit.</text>
</comment>
<dbReference type="AlphaFoldDB" id="A0A919T9M4"/>
<keyword evidence="9" id="KW-1185">Reference proteome</keyword>
<sequence length="202" mass="22016">MNSVLHLAASPRGTASESRAIAATFLSSLEAPFEEYDLWDGTLPPFGPEAAAAKMAVFAGEQPTSAAWDAAIATFRRFDAADRYVFSVPMWNAGIPYILKQFIDVVSQPGLVFGFDPATGYRGLLRGKRAAVIYTSAVYGPDRGPAFGADFQAPYLEDWLRWAGVEDIRTIHFRPNLVTADADQARSLAHAQARDLAKGFLR</sequence>
<dbReference type="InterPro" id="IPR029039">
    <property type="entry name" value="Flavoprotein-like_sf"/>
</dbReference>
<organism evidence="8 9">
    <name type="scientific">Paractinoplanes toevensis</name>
    <dbReference type="NCBI Taxonomy" id="571911"/>
    <lineage>
        <taxon>Bacteria</taxon>
        <taxon>Bacillati</taxon>
        <taxon>Actinomycetota</taxon>
        <taxon>Actinomycetes</taxon>
        <taxon>Micromonosporales</taxon>
        <taxon>Micromonosporaceae</taxon>
        <taxon>Paractinoplanes</taxon>
    </lineage>
</organism>
<evidence type="ECO:0000256" key="6">
    <source>
        <dbReference type="HAMAP-Rule" id="MF_01216"/>
    </source>
</evidence>
<evidence type="ECO:0000259" key="7">
    <source>
        <dbReference type="Pfam" id="PF02525"/>
    </source>
</evidence>
<name>A0A919T9M4_9ACTN</name>
<evidence type="ECO:0000313" key="8">
    <source>
        <dbReference type="EMBL" id="GIM91017.1"/>
    </source>
</evidence>
<dbReference type="InterPro" id="IPR003680">
    <property type="entry name" value="Flavodoxin_fold"/>
</dbReference>
<comment type="caution">
    <text evidence="6">Lacks conserved residue(s) required for the propagation of feature annotation.</text>
</comment>
<dbReference type="Gene3D" id="3.40.50.360">
    <property type="match status" value="1"/>
</dbReference>
<evidence type="ECO:0000256" key="4">
    <source>
        <dbReference type="ARBA" id="ARBA00023027"/>
    </source>
</evidence>
<feature type="binding site" evidence="6">
    <location>
        <begin position="16"/>
        <end position="18"/>
    </location>
    <ligand>
        <name>FMN</name>
        <dbReference type="ChEBI" id="CHEBI:58210"/>
    </ligand>
</feature>
<dbReference type="EMBL" id="BOQN01000038">
    <property type="protein sequence ID" value="GIM91017.1"/>
    <property type="molecule type" value="Genomic_DNA"/>
</dbReference>
<evidence type="ECO:0000256" key="3">
    <source>
        <dbReference type="ARBA" id="ARBA00023002"/>
    </source>
</evidence>